<dbReference type="Gene3D" id="3.90.660.10">
    <property type="match status" value="1"/>
</dbReference>
<feature type="region of interest" description="Disordered" evidence="3">
    <location>
        <begin position="38"/>
        <end position="57"/>
    </location>
</feature>
<evidence type="ECO:0000256" key="2">
    <source>
        <dbReference type="ARBA" id="ARBA00022827"/>
    </source>
</evidence>
<dbReference type="Ensembl" id="ENSSLDT00000015885.1">
    <property type="protein sequence ID" value="ENSSLDP00000015310.1"/>
    <property type="gene ID" value="ENSSLDG00000012146.1"/>
</dbReference>
<evidence type="ECO:0000256" key="4">
    <source>
        <dbReference type="SAM" id="SignalP"/>
    </source>
</evidence>
<dbReference type="GO" id="GO:0016651">
    <property type="term" value="F:oxidoreductase activity, acting on NAD(P)H"/>
    <property type="evidence" value="ECO:0007669"/>
    <property type="project" value="InterPro"/>
</dbReference>
<feature type="signal peptide" evidence="4">
    <location>
        <begin position="1"/>
        <end position="16"/>
    </location>
</feature>
<dbReference type="InterPro" id="IPR036188">
    <property type="entry name" value="FAD/NAD-bd_sf"/>
</dbReference>
<organism evidence="6 7">
    <name type="scientific">Seriola lalandi dorsalis</name>
    <dbReference type="NCBI Taxonomy" id="1841481"/>
    <lineage>
        <taxon>Eukaryota</taxon>
        <taxon>Metazoa</taxon>
        <taxon>Chordata</taxon>
        <taxon>Craniata</taxon>
        <taxon>Vertebrata</taxon>
        <taxon>Euteleostomi</taxon>
        <taxon>Actinopterygii</taxon>
        <taxon>Neopterygii</taxon>
        <taxon>Teleostei</taxon>
        <taxon>Neoteleostei</taxon>
        <taxon>Acanthomorphata</taxon>
        <taxon>Carangaria</taxon>
        <taxon>Carangiformes</taxon>
        <taxon>Carangidae</taxon>
        <taxon>Seriola</taxon>
    </lineage>
</organism>
<reference evidence="6" key="1">
    <citation type="submission" date="2025-08" db="UniProtKB">
        <authorList>
            <consortium name="Ensembl"/>
        </authorList>
    </citation>
    <scope>IDENTIFICATION</scope>
</reference>
<dbReference type="Gene3D" id="3.50.50.60">
    <property type="entry name" value="FAD/NAD(P)-binding domain"/>
    <property type="match status" value="1"/>
</dbReference>
<dbReference type="InterPro" id="IPR002937">
    <property type="entry name" value="Amino_oxidase"/>
</dbReference>
<dbReference type="RefSeq" id="XP_023262131.1">
    <property type="nucleotide sequence ID" value="XM_023406363.1"/>
</dbReference>
<dbReference type="GeneID" id="111655106"/>
<dbReference type="GO" id="GO:0005576">
    <property type="term" value="C:extracellular region"/>
    <property type="evidence" value="ECO:0007669"/>
    <property type="project" value="TreeGrafter"/>
</dbReference>
<proteinExistence type="predicted"/>
<reference evidence="6" key="2">
    <citation type="submission" date="2025-09" db="UniProtKB">
        <authorList>
            <consortium name="Ensembl"/>
        </authorList>
    </citation>
    <scope>IDENTIFICATION</scope>
</reference>
<name>A0A3B4XHJ6_SERLL</name>
<dbReference type="SUPFAM" id="SSF51905">
    <property type="entry name" value="FAD/NAD(P)-binding domain"/>
    <property type="match status" value="1"/>
</dbReference>
<dbReference type="AlphaFoldDB" id="A0A3B4XHJ6"/>
<sequence>MSRVLIVGAGLTGSLCACLLRRELQSKVQIVVWDKARGSGGRMSTSRSPDPSSHSADLGAQYITATPAYAQSHHSFYSELLSAGVLQPLLGQVEGLKQKDDSKNYTTPLGMCSVVKHFLSESADLFFECHVTGLYRRGASWEVQRKEGDSETFDAVVLTMPVPQILQLQGDVGHFLSVHQKQQLERVVYSSRFALALFFPPDTVFSFSWAARYITDNSCICYIAVDARKRNADAPGFGPSLVIHTSVPFGLEHLERDKEDVQPIILQELHKLLPGLPQPISIKCQKWRYSQVLTSVQDCPGHMTVLDRPLLVCGGDAFSHSNFDGCVESALSVLSALKASL</sequence>
<keyword evidence="1" id="KW-0285">Flavoprotein</keyword>
<evidence type="ECO:0000313" key="7">
    <source>
        <dbReference type="Proteomes" id="UP000261360"/>
    </source>
</evidence>
<evidence type="ECO:0000259" key="5">
    <source>
        <dbReference type="Pfam" id="PF01593"/>
    </source>
</evidence>
<dbReference type="PROSITE" id="PS51257">
    <property type="entry name" value="PROKAR_LIPOPROTEIN"/>
    <property type="match status" value="1"/>
</dbReference>
<feature type="chain" id="PRO_5017321589" evidence="4">
    <location>
        <begin position="17"/>
        <end position="341"/>
    </location>
</feature>
<evidence type="ECO:0000313" key="6">
    <source>
        <dbReference type="Ensembl" id="ENSSLDP00000015310.1"/>
    </source>
</evidence>
<dbReference type="Pfam" id="PF13450">
    <property type="entry name" value="NAD_binding_8"/>
    <property type="match status" value="1"/>
</dbReference>
<dbReference type="PANTHER" id="PTHR23357:SF1">
    <property type="entry name" value="RENALASE"/>
    <property type="match status" value="1"/>
</dbReference>
<dbReference type="Pfam" id="PF01593">
    <property type="entry name" value="Amino_oxidase"/>
    <property type="match status" value="1"/>
</dbReference>
<keyword evidence="7" id="KW-1185">Reference proteome</keyword>
<evidence type="ECO:0000256" key="1">
    <source>
        <dbReference type="ARBA" id="ARBA00022630"/>
    </source>
</evidence>
<dbReference type="PANTHER" id="PTHR23357">
    <property type="entry name" value="RENALASE"/>
    <property type="match status" value="1"/>
</dbReference>
<dbReference type="Proteomes" id="UP000261360">
    <property type="component" value="Unplaced"/>
</dbReference>
<dbReference type="InterPro" id="IPR040174">
    <property type="entry name" value="RNLS"/>
</dbReference>
<keyword evidence="2" id="KW-0274">FAD</keyword>
<dbReference type="GeneTree" id="ENSGT00390000016052"/>
<keyword evidence="4" id="KW-0732">Signal</keyword>
<feature type="compositionally biased region" description="Low complexity" evidence="3">
    <location>
        <begin position="42"/>
        <end position="55"/>
    </location>
</feature>
<dbReference type="STRING" id="1841481.ENSSLDP00000015310"/>
<feature type="domain" description="Amine oxidase" evidence="5">
    <location>
        <begin position="110"/>
        <end position="332"/>
    </location>
</feature>
<protein>
    <submittedName>
        <fullName evidence="6">Renalase, FAD-dependent amine oxidase</fullName>
    </submittedName>
</protein>
<dbReference type="CTD" id="55328"/>
<evidence type="ECO:0000256" key="3">
    <source>
        <dbReference type="SAM" id="MobiDB-lite"/>
    </source>
</evidence>
<accession>A0A3B4XHJ6</accession>